<name>A0A6N8UAD9_9FIRM</name>
<keyword evidence="3" id="KW-1185">Reference proteome</keyword>
<feature type="transmembrane region" description="Helical" evidence="1">
    <location>
        <begin position="145"/>
        <end position="166"/>
    </location>
</feature>
<evidence type="ECO:0000313" key="2">
    <source>
        <dbReference type="EMBL" id="MXQ74445.1"/>
    </source>
</evidence>
<gene>
    <name evidence="2" type="ORF">GSF08_10960</name>
</gene>
<evidence type="ECO:0008006" key="4">
    <source>
        <dbReference type="Google" id="ProtNLM"/>
    </source>
</evidence>
<feature type="transmembrane region" description="Helical" evidence="1">
    <location>
        <begin position="49"/>
        <end position="67"/>
    </location>
</feature>
<reference evidence="2 3" key="1">
    <citation type="submission" date="2019-12" db="EMBL/GenBank/DDBJ databases">
        <authorList>
            <person name="Yang R."/>
        </authorList>
    </citation>
    <scope>NUCLEOTIDE SEQUENCE [LARGE SCALE GENOMIC DNA]</scope>
    <source>
        <strain evidence="2 3">DONG20-135</strain>
    </source>
</reference>
<accession>A0A6N8UAD9</accession>
<keyword evidence="1" id="KW-0812">Transmembrane</keyword>
<sequence>MTEKKLRTMMIALAWILPIWSILLAASMPLTHFNLSYIGNSLHKRFGFIGWGVLSGSYFYLSFHYFLKRLHISDRGLQLGILISCIMMPLSTIVPYLPKRYPLLSNIHLVMAIGGTAGYILLFLGLLLKTMRTDILLFQKAFQSYCFICIGCALPILMLASVTSLSEVMFTTFMPLYHQYLIKLMKVSSLIDY</sequence>
<organism evidence="2 3">
    <name type="scientific">Copranaerobaculum intestinale</name>
    <dbReference type="NCBI Taxonomy" id="2692629"/>
    <lineage>
        <taxon>Bacteria</taxon>
        <taxon>Bacillati</taxon>
        <taxon>Bacillota</taxon>
        <taxon>Erysipelotrichia</taxon>
        <taxon>Erysipelotrichales</taxon>
        <taxon>Erysipelotrichaceae</taxon>
        <taxon>Copranaerobaculum</taxon>
    </lineage>
</organism>
<dbReference type="Proteomes" id="UP000434036">
    <property type="component" value="Unassembled WGS sequence"/>
</dbReference>
<comment type="caution">
    <text evidence="2">The sequence shown here is derived from an EMBL/GenBank/DDBJ whole genome shotgun (WGS) entry which is preliminary data.</text>
</comment>
<reference evidence="2 3" key="2">
    <citation type="submission" date="2020-01" db="EMBL/GenBank/DDBJ databases">
        <title>Clostridiaceae sp. nov. isolated from the gut of human by culturomics.</title>
        <authorList>
            <person name="Chang Y."/>
        </authorList>
    </citation>
    <scope>NUCLEOTIDE SEQUENCE [LARGE SCALE GENOMIC DNA]</scope>
    <source>
        <strain evidence="2 3">DONG20-135</strain>
    </source>
</reference>
<protein>
    <recommendedName>
        <fullName evidence="4">DUF998 domain-containing protein</fullName>
    </recommendedName>
</protein>
<evidence type="ECO:0000256" key="1">
    <source>
        <dbReference type="SAM" id="Phobius"/>
    </source>
</evidence>
<proteinExistence type="predicted"/>
<dbReference type="RefSeq" id="WP_160625831.1">
    <property type="nucleotide sequence ID" value="NZ_WUUQ01000007.1"/>
</dbReference>
<feature type="transmembrane region" description="Helical" evidence="1">
    <location>
        <begin position="79"/>
        <end position="97"/>
    </location>
</feature>
<feature type="transmembrane region" description="Helical" evidence="1">
    <location>
        <begin position="103"/>
        <end position="124"/>
    </location>
</feature>
<dbReference type="AlphaFoldDB" id="A0A6N8UAD9"/>
<keyword evidence="1" id="KW-0472">Membrane</keyword>
<keyword evidence="1" id="KW-1133">Transmembrane helix</keyword>
<dbReference type="EMBL" id="WUUQ01000007">
    <property type="protein sequence ID" value="MXQ74445.1"/>
    <property type="molecule type" value="Genomic_DNA"/>
</dbReference>
<evidence type="ECO:0000313" key="3">
    <source>
        <dbReference type="Proteomes" id="UP000434036"/>
    </source>
</evidence>